<protein>
    <submittedName>
        <fullName evidence="1">Alpha/beta hydrolase</fullName>
    </submittedName>
</protein>
<dbReference type="GO" id="GO:0016787">
    <property type="term" value="F:hydrolase activity"/>
    <property type="evidence" value="ECO:0007669"/>
    <property type="project" value="UniProtKB-KW"/>
</dbReference>
<dbReference type="Proteomes" id="UP000325690">
    <property type="component" value="Unassembled WGS sequence"/>
</dbReference>
<keyword evidence="2" id="KW-1185">Reference proteome</keyword>
<comment type="caution">
    <text evidence="1">The sequence shown here is derived from an EMBL/GenBank/DDBJ whole genome shotgun (WGS) entry which is preliminary data.</text>
</comment>
<keyword evidence="1" id="KW-0378">Hydrolase</keyword>
<gene>
    <name evidence="1" type="ORF">MPHL21000_14910</name>
</gene>
<dbReference type="InterPro" id="IPR029058">
    <property type="entry name" value="AB_hydrolase_fold"/>
</dbReference>
<accession>A0A5N5UYX9</accession>
<proteinExistence type="predicted"/>
<reference evidence="1 2" key="1">
    <citation type="submission" date="2012-10" db="EMBL/GenBank/DDBJ databases">
        <title>The draft sequence of the Mycobacterium pheli genome.</title>
        <authorList>
            <person name="Pettersson B.M.F."/>
            <person name="Das S."/>
            <person name="Dasgupta S."/>
            <person name="Bhattacharya A."/>
            <person name="Kirsebom L.A."/>
        </authorList>
    </citation>
    <scope>NUCLEOTIDE SEQUENCE [LARGE SCALE GENOMIC DNA]</scope>
    <source>
        <strain evidence="1 2">CCUG 21000</strain>
    </source>
</reference>
<sequence>MPTTTITVTGLAVPVETAGPEKASVVVLLGAANHPPAAYGAVCERLHTASLRTVVIPPHPQLTAKTVVDVLDELDVKWALLVGDRVGGELAWELAATRLDRFTGLVVIDRGHPRVADAAGVVRDENCPPVEMNTTALVSTPAARAVARASQRYVYGDYRVVDLLGRRQAGDSTAQLAAEIVMRTSTW</sequence>
<evidence type="ECO:0000313" key="1">
    <source>
        <dbReference type="EMBL" id="KAB7754853.1"/>
    </source>
</evidence>
<organism evidence="1 2">
    <name type="scientific">Mycolicibacterium phlei DSM 43239 = CCUG 21000</name>
    <dbReference type="NCBI Taxonomy" id="1226750"/>
    <lineage>
        <taxon>Bacteria</taxon>
        <taxon>Bacillati</taxon>
        <taxon>Actinomycetota</taxon>
        <taxon>Actinomycetes</taxon>
        <taxon>Mycobacteriales</taxon>
        <taxon>Mycobacteriaceae</taxon>
        <taxon>Mycolicibacterium</taxon>
    </lineage>
</organism>
<evidence type="ECO:0000313" key="2">
    <source>
        <dbReference type="Proteomes" id="UP000325690"/>
    </source>
</evidence>
<dbReference type="RefSeq" id="WP_061481834.1">
    <property type="nucleotide sequence ID" value="NZ_ANBO01000017.1"/>
</dbReference>
<dbReference type="Gene3D" id="3.40.50.1820">
    <property type="entry name" value="alpha/beta hydrolase"/>
    <property type="match status" value="1"/>
</dbReference>
<dbReference type="AlphaFoldDB" id="A0A5N5UYX9"/>
<dbReference type="GeneID" id="74302576"/>
<name>A0A5N5UYX9_MYCPH</name>
<dbReference type="SUPFAM" id="SSF53474">
    <property type="entry name" value="alpha/beta-Hydrolases"/>
    <property type="match status" value="1"/>
</dbReference>
<dbReference type="EMBL" id="ANBP01000022">
    <property type="protein sequence ID" value="KAB7754853.1"/>
    <property type="molecule type" value="Genomic_DNA"/>
</dbReference>